<feature type="domain" description="PpiC" evidence="15">
    <location>
        <begin position="271"/>
        <end position="359"/>
    </location>
</feature>
<evidence type="ECO:0000256" key="12">
    <source>
        <dbReference type="ARBA" id="ARBA00040743"/>
    </source>
</evidence>
<proteinExistence type="inferred from homology"/>
<evidence type="ECO:0000256" key="6">
    <source>
        <dbReference type="ARBA" id="ARBA00022989"/>
    </source>
</evidence>
<evidence type="ECO:0000256" key="1">
    <source>
        <dbReference type="ARBA" id="ARBA00004382"/>
    </source>
</evidence>
<gene>
    <name evidence="16" type="ORF">IB285_05590</name>
</gene>
<keyword evidence="5" id="KW-0812">Transmembrane</keyword>
<sequence>MISFFRNFFQSKIGLPIFIGFLILVALAFAAADITGTTFGGVSGGDRVAVVGDDRITTSELVSTSNSAIQNIRRENPTITMPQFVEQGGLDEVLSQLIDRYAIGGYAERNGLRAGDNLVNSEILQIAAFRGATGEFDQQVYQAALRNQGLTDAVVRRDLADGLLAQQLLVPALAAPQMPAKAAKQYAALLLERRRGGIAFIPSFAFAPEDDPTDEQLETFYSENRSRFTLPERRTIRYAQFGADELDVDVAPSAEEIRNFYEANAARYAASETRDVSSFLVPTQDAARSLVERIRGGLSLEAAAREAGFSVSSVTGQTQAQLSSALSPAVATNVFAAAEGQIAEPAQSSLGWYVARVDDVTRTEARTLAQATPEITEEITVQKRAAALADLSARIEEEVDGGTALVDVAEAYGLEVRTTPPVLADGRLFGQNTGSLNPALIRTVETAFQMDESEPQLAEVVPGSQFVIFDVAEIIESAAPPLSENRDQVVIAWGFAEGAKAAKETADRVLEKVRGDSSLSAAVSEEDAQLPPIEQIDLARQQLFAQRDQNPPPPLVLMFSMAEGSSKIYEAPNDIGWYIVTLDEIVTEDLPEDSPLLAQAQQQLATALEDEYADQLTKAIRTELGVERNDDAIEAVRRQLVGETN</sequence>
<dbReference type="Pfam" id="PF13624">
    <property type="entry name" value="SurA_N_3"/>
    <property type="match status" value="1"/>
</dbReference>
<accession>A0ABR8KMF8</accession>
<evidence type="ECO:0000256" key="14">
    <source>
        <dbReference type="PROSITE-ProRule" id="PRU00278"/>
    </source>
</evidence>
<evidence type="ECO:0000256" key="9">
    <source>
        <dbReference type="ARBA" id="ARBA00030642"/>
    </source>
</evidence>
<evidence type="ECO:0000256" key="13">
    <source>
        <dbReference type="ARBA" id="ARBA00042775"/>
    </source>
</evidence>
<keyword evidence="4" id="KW-0997">Cell inner membrane</keyword>
<evidence type="ECO:0000256" key="3">
    <source>
        <dbReference type="ARBA" id="ARBA00022475"/>
    </source>
</evidence>
<evidence type="ECO:0000313" key="16">
    <source>
        <dbReference type="EMBL" id="MBD2841733.1"/>
    </source>
</evidence>
<dbReference type="Gene3D" id="3.10.50.40">
    <property type="match status" value="1"/>
</dbReference>
<evidence type="ECO:0000256" key="10">
    <source>
        <dbReference type="ARBA" id="ARBA00031484"/>
    </source>
</evidence>
<dbReference type="InterPro" id="IPR000297">
    <property type="entry name" value="PPIase_PpiC"/>
</dbReference>
<keyword evidence="8" id="KW-0143">Chaperone</keyword>
<protein>
    <recommendedName>
        <fullName evidence="2">Parvulin-like PPIase</fullName>
    </recommendedName>
    <alternativeName>
        <fullName evidence="9">Peptidyl-prolyl cis-trans isomerase plp</fullName>
    </alternativeName>
    <alternativeName>
        <fullName evidence="12">Periplasmic chaperone PpiD</fullName>
    </alternativeName>
    <alternativeName>
        <fullName evidence="13">Periplasmic folding chaperone</fullName>
    </alternativeName>
    <alternativeName>
        <fullName evidence="10">Rotamase plp</fullName>
    </alternativeName>
</protein>
<evidence type="ECO:0000259" key="15">
    <source>
        <dbReference type="PROSITE" id="PS50198"/>
    </source>
</evidence>
<keyword evidence="3" id="KW-1003">Cell membrane</keyword>
<dbReference type="InterPro" id="IPR046357">
    <property type="entry name" value="PPIase_dom_sf"/>
</dbReference>
<dbReference type="SUPFAM" id="SSF109998">
    <property type="entry name" value="Triger factor/SurA peptide-binding domain-like"/>
    <property type="match status" value="1"/>
</dbReference>
<comment type="subcellular location">
    <subcellularLocation>
        <location evidence="1">Cell inner membrane</location>
        <topology evidence="1">Single-pass type II membrane protein</topology>
        <orientation evidence="1">Periplasmic side</orientation>
    </subcellularLocation>
</comment>
<dbReference type="Proteomes" id="UP000635384">
    <property type="component" value="Unassembled WGS sequence"/>
</dbReference>
<dbReference type="SUPFAM" id="SSF54534">
    <property type="entry name" value="FKBP-like"/>
    <property type="match status" value="1"/>
</dbReference>
<keyword evidence="6" id="KW-1133">Transmembrane helix</keyword>
<keyword evidence="14" id="KW-0697">Rotamase</keyword>
<evidence type="ECO:0000313" key="17">
    <source>
        <dbReference type="Proteomes" id="UP000635384"/>
    </source>
</evidence>
<evidence type="ECO:0000256" key="5">
    <source>
        <dbReference type="ARBA" id="ARBA00022692"/>
    </source>
</evidence>
<keyword evidence="7" id="KW-0472">Membrane</keyword>
<dbReference type="PANTHER" id="PTHR47529">
    <property type="entry name" value="PEPTIDYL-PROLYL CIS-TRANS ISOMERASE D"/>
    <property type="match status" value="1"/>
</dbReference>
<dbReference type="InterPro" id="IPR052029">
    <property type="entry name" value="PpiD_chaperone"/>
</dbReference>
<evidence type="ECO:0000256" key="11">
    <source>
        <dbReference type="ARBA" id="ARBA00038408"/>
    </source>
</evidence>
<dbReference type="PANTHER" id="PTHR47529:SF1">
    <property type="entry name" value="PERIPLASMIC CHAPERONE PPID"/>
    <property type="match status" value="1"/>
</dbReference>
<comment type="similarity">
    <text evidence="11">Belongs to the PpiD chaperone family.</text>
</comment>
<evidence type="ECO:0000256" key="7">
    <source>
        <dbReference type="ARBA" id="ARBA00023136"/>
    </source>
</evidence>
<evidence type="ECO:0000256" key="8">
    <source>
        <dbReference type="ARBA" id="ARBA00023186"/>
    </source>
</evidence>
<comment type="caution">
    <text evidence="16">The sequence shown here is derived from an EMBL/GenBank/DDBJ whole genome shotgun (WGS) entry which is preliminary data.</text>
</comment>
<dbReference type="EMBL" id="JACXLC010000001">
    <property type="protein sequence ID" value="MBD2841733.1"/>
    <property type="molecule type" value="Genomic_DNA"/>
</dbReference>
<evidence type="ECO:0000256" key="4">
    <source>
        <dbReference type="ARBA" id="ARBA00022519"/>
    </source>
</evidence>
<keyword evidence="17" id="KW-1185">Reference proteome</keyword>
<dbReference type="Gene3D" id="1.10.4030.10">
    <property type="entry name" value="Porin chaperone SurA, peptide-binding domain"/>
    <property type="match status" value="1"/>
</dbReference>
<dbReference type="Pfam" id="PF13145">
    <property type="entry name" value="Rotamase_2"/>
    <property type="match status" value="1"/>
</dbReference>
<evidence type="ECO:0000256" key="2">
    <source>
        <dbReference type="ARBA" id="ARBA00018370"/>
    </source>
</evidence>
<keyword evidence="14" id="KW-0413">Isomerase</keyword>
<dbReference type="InterPro" id="IPR027304">
    <property type="entry name" value="Trigger_fact/SurA_dom_sf"/>
</dbReference>
<reference evidence="16 17" key="1">
    <citation type="submission" date="2020-09" db="EMBL/GenBank/DDBJ databases">
        <authorList>
            <person name="Yoon J.-W."/>
        </authorList>
    </citation>
    <scope>NUCLEOTIDE SEQUENCE [LARGE SCALE GENOMIC DNA]</scope>
    <source>
        <strain evidence="16 17">KMU-140</strain>
    </source>
</reference>
<organism evidence="16 17">
    <name type="scientific">Erythrobacter rubeus</name>
    <dbReference type="NCBI Taxonomy" id="2760803"/>
    <lineage>
        <taxon>Bacteria</taxon>
        <taxon>Pseudomonadati</taxon>
        <taxon>Pseudomonadota</taxon>
        <taxon>Alphaproteobacteria</taxon>
        <taxon>Sphingomonadales</taxon>
        <taxon>Erythrobacteraceae</taxon>
        <taxon>Erythrobacter/Porphyrobacter group</taxon>
        <taxon>Erythrobacter</taxon>
    </lineage>
</organism>
<dbReference type="PROSITE" id="PS50198">
    <property type="entry name" value="PPIC_PPIASE_2"/>
    <property type="match status" value="1"/>
</dbReference>
<dbReference type="RefSeq" id="WP_190787245.1">
    <property type="nucleotide sequence ID" value="NZ_JACXLC010000001.1"/>
</dbReference>
<name>A0ABR8KMF8_9SPHN</name>